<dbReference type="STRING" id="74873.A0A084W130"/>
<name>A0A084W130_ANOSI</name>
<dbReference type="OrthoDB" id="6515429at2759"/>
<reference evidence="3 5" key="1">
    <citation type="journal article" date="2014" name="BMC Genomics">
        <title>Genome sequence of Anopheles sinensis provides insight into genetics basis of mosquito competence for malaria parasites.</title>
        <authorList>
            <person name="Zhou D."/>
            <person name="Zhang D."/>
            <person name="Ding G."/>
            <person name="Shi L."/>
            <person name="Hou Q."/>
            <person name="Ye Y."/>
            <person name="Xu Y."/>
            <person name="Zhou H."/>
            <person name="Xiong C."/>
            <person name="Li S."/>
            <person name="Yu J."/>
            <person name="Hong S."/>
            <person name="Yu X."/>
            <person name="Zou P."/>
            <person name="Chen C."/>
            <person name="Chang X."/>
            <person name="Wang W."/>
            <person name="Lv Y."/>
            <person name="Sun Y."/>
            <person name="Ma L."/>
            <person name="Shen B."/>
            <person name="Zhu C."/>
        </authorList>
    </citation>
    <scope>NUCLEOTIDE SEQUENCE [LARGE SCALE GENOMIC DNA]</scope>
</reference>
<evidence type="ECO:0000256" key="1">
    <source>
        <dbReference type="PROSITE-ProRule" id="PRU00497"/>
    </source>
</evidence>
<keyword evidence="5" id="KW-1185">Reference proteome</keyword>
<dbReference type="EMBL" id="ATLV01019206">
    <property type="status" value="NOT_ANNOTATED_CDS"/>
    <property type="molecule type" value="Genomic_DNA"/>
</dbReference>
<dbReference type="Proteomes" id="UP000030765">
    <property type="component" value="Unassembled WGS sequence"/>
</dbReference>
<dbReference type="InterPro" id="IPR050468">
    <property type="entry name" value="Cuticle_Struct_Prot"/>
</dbReference>
<dbReference type="InterPro" id="IPR000618">
    <property type="entry name" value="Insect_cuticle"/>
</dbReference>
<accession>A0A084W130</accession>
<dbReference type="GO" id="GO:0062129">
    <property type="term" value="C:chitin-based extracellular matrix"/>
    <property type="evidence" value="ECO:0007669"/>
    <property type="project" value="TreeGrafter"/>
</dbReference>
<dbReference type="Pfam" id="PF00379">
    <property type="entry name" value="Chitin_bind_4"/>
    <property type="match status" value="1"/>
</dbReference>
<evidence type="ECO:0000313" key="4">
    <source>
        <dbReference type="EnsemblMetazoa" id="ASIC011749-PA"/>
    </source>
</evidence>
<dbReference type="AlphaFoldDB" id="A0A084W130"/>
<feature type="chain" id="PRO_5001784339" description="Cuticle protein" evidence="2">
    <location>
        <begin position="17"/>
        <end position="337"/>
    </location>
</feature>
<protein>
    <recommendedName>
        <fullName evidence="6">Cuticle protein</fullName>
    </recommendedName>
</protein>
<dbReference type="GO" id="GO:0008010">
    <property type="term" value="F:structural constituent of chitin-based larval cuticle"/>
    <property type="evidence" value="ECO:0007669"/>
    <property type="project" value="TreeGrafter"/>
</dbReference>
<gene>
    <name evidence="3" type="ORF">ZHAS_00011749</name>
</gene>
<proteinExistence type="predicted"/>
<evidence type="ECO:0000313" key="3">
    <source>
        <dbReference type="EMBL" id="KFB43924.1"/>
    </source>
</evidence>
<dbReference type="PROSITE" id="PS51155">
    <property type="entry name" value="CHIT_BIND_RR_2"/>
    <property type="match status" value="1"/>
</dbReference>
<dbReference type="PANTHER" id="PTHR10380">
    <property type="entry name" value="CUTICLE PROTEIN"/>
    <property type="match status" value="1"/>
</dbReference>
<evidence type="ECO:0008006" key="6">
    <source>
        <dbReference type="Google" id="ProtNLM"/>
    </source>
</evidence>
<keyword evidence="1" id="KW-0193">Cuticle</keyword>
<evidence type="ECO:0000313" key="5">
    <source>
        <dbReference type="Proteomes" id="UP000030765"/>
    </source>
</evidence>
<dbReference type="VEuPathDB" id="VectorBase:ASIC011749"/>
<dbReference type="EMBL" id="KE525264">
    <property type="protein sequence ID" value="KFB43924.1"/>
    <property type="molecule type" value="Genomic_DNA"/>
</dbReference>
<feature type="signal peptide" evidence="2">
    <location>
        <begin position="1"/>
        <end position="16"/>
    </location>
</feature>
<organism evidence="3">
    <name type="scientific">Anopheles sinensis</name>
    <name type="common">Mosquito</name>
    <dbReference type="NCBI Taxonomy" id="74873"/>
    <lineage>
        <taxon>Eukaryota</taxon>
        <taxon>Metazoa</taxon>
        <taxon>Ecdysozoa</taxon>
        <taxon>Arthropoda</taxon>
        <taxon>Hexapoda</taxon>
        <taxon>Insecta</taxon>
        <taxon>Pterygota</taxon>
        <taxon>Neoptera</taxon>
        <taxon>Endopterygota</taxon>
        <taxon>Diptera</taxon>
        <taxon>Nematocera</taxon>
        <taxon>Culicoidea</taxon>
        <taxon>Culicidae</taxon>
        <taxon>Anophelinae</taxon>
        <taxon>Anopheles</taxon>
    </lineage>
</organism>
<dbReference type="OMA" id="QYATAYH"/>
<sequence>MKLFVVVSSLLAVATAAPSAALYATYAQPATLYAANIAAPAYLAAVPAELQSQYHAQDELGQYSYGYSGAQSAKAESKSFDGITRGSYSYVDAENKLQTVAYTADAVNGFRVAASNLPVAPVETRTAPEPVKDTPEVAAAKLEHMAAIEDAKLRNAAAEKDDSAEVIAAAAPAAIPAAIPLPVTSYAAAAAPAASFAYSTQSIALKSAEAQPIAYTYAAPAAAAIELKAPSSFSYSTYTHSAPASYALPATIQYAAAAPLAYSTTSYAAPIASLPIASQYATFAPAAPIAIAARSQPALAGEIVAALPEPVQDTPEVAKAKEEHLQAVAEAKARSLQ</sequence>
<dbReference type="EnsemblMetazoa" id="ASIC011749-RA">
    <property type="protein sequence ID" value="ASIC011749-PA"/>
    <property type="gene ID" value="ASIC011749"/>
</dbReference>
<reference evidence="4" key="2">
    <citation type="submission" date="2020-05" db="UniProtKB">
        <authorList>
            <consortium name="EnsemblMetazoa"/>
        </authorList>
    </citation>
    <scope>IDENTIFICATION</scope>
</reference>
<keyword evidence="2" id="KW-0732">Signal</keyword>
<evidence type="ECO:0000256" key="2">
    <source>
        <dbReference type="SAM" id="SignalP"/>
    </source>
</evidence>
<dbReference type="PANTHER" id="PTHR10380:SF196">
    <property type="entry name" value="CUTICULAR PROTEIN 72EA"/>
    <property type="match status" value="1"/>
</dbReference>
<dbReference type="VEuPathDB" id="VectorBase:ASIS015513"/>